<evidence type="ECO:0000259" key="1">
    <source>
        <dbReference type="PROSITE" id="PS50097"/>
    </source>
</evidence>
<dbReference type="EMBL" id="JAQQWP010000008">
    <property type="protein sequence ID" value="KAK8105221.1"/>
    <property type="molecule type" value="Genomic_DNA"/>
</dbReference>
<reference evidence="2 3" key="1">
    <citation type="submission" date="2023-01" db="EMBL/GenBank/DDBJ databases">
        <title>Analysis of 21 Apiospora genomes using comparative genomics revels a genus with tremendous synthesis potential of carbohydrate active enzymes and secondary metabolites.</title>
        <authorList>
            <person name="Sorensen T."/>
        </authorList>
    </citation>
    <scope>NUCLEOTIDE SEQUENCE [LARGE SCALE GENOMIC DNA]</scope>
    <source>
        <strain evidence="2 3">CBS 117206</strain>
    </source>
</reference>
<protein>
    <recommendedName>
        <fullName evidence="1">BTB domain-containing protein</fullName>
    </recommendedName>
</protein>
<dbReference type="PROSITE" id="PS50097">
    <property type="entry name" value="BTB"/>
    <property type="match status" value="1"/>
</dbReference>
<dbReference type="InterPro" id="IPR011333">
    <property type="entry name" value="SKP1/BTB/POZ_sf"/>
</dbReference>
<dbReference type="Pfam" id="PF00651">
    <property type="entry name" value="BTB"/>
    <property type="match status" value="1"/>
</dbReference>
<organism evidence="2 3">
    <name type="scientific">Apiospora kogelbergensis</name>
    <dbReference type="NCBI Taxonomy" id="1337665"/>
    <lineage>
        <taxon>Eukaryota</taxon>
        <taxon>Fungi</taxon>
        <taxon>Dikarya</taxon>
        <taxon>Ascomycota</taxon>
        <taxon>Pezizomycotina</taxon>
        <taxon>Sordariomycetes</taxon>
        <taxon>Xylariomycetidae</taxon>
        <taxon>Amphisphaeriales</taxon>
        <taxon>Apiosporaceae</taxon>
        <taxon>Apiospora</taxon>
    </lineage>
</organism>
<comment type="caution">
    <text evidence="2">The sequence shown here is derived from an EMBL/GenBank/DDBJ whole genome shotgun (WGS) entry which is preliminary data.</text>
</comment>
<dbReference type="AlphaFoldDB" id="A0AAW0QJ74"/>
<sequence>MAPPFDRILRSHPITFVIGEAKAKFMVHAHALTWRSKPLRAMLGGSMKEATECRVFWEDVDEQTFVRFMQWAYTDEYTTAEPDILLDASNIQLAASSASTTKTFQNEEKALLSVQERTVAVPAQNKTLDIFCAKCRPVPKGTTMVNAFTTSTLWATSDSAFKPQQNTEACEDYSKVFFCHANLYILADKYDITALGALSMHKLYTTLKTFKLYPSRMHDILSLVALVFDNTRTEDKLRAMLVHYCTCIVENLAKCETFQPTLQDFPEFMSALMAKMTERLD</sequence>
<keyword evidence="3" id="KW-1185">Reference proteome</keyword>
<dbReference type="Gene3D" id="3.30.710.10">
    <property type="entry name" value="Potassium Channel Kv1.1, Chain A"/>
    <property type="match status" value="1"/>
</dbReference>
<feature type="domain" description="BTB" evidence="1">
    <location>
        <begin position="12"/>
        <end position="81"/>
    </location>
</feature>
<proteinExistence type="predicted"/>
<evidence type="ECO:0000313" key="3">
    <source>
        <dbReference type="Proteomes" id="UP001392437"/>
    </source>
</evidence>
<dbReference type="Proteomes" id="UP001392437">
    <property type="component" value="Unassembled WGS sequence"/>
</dbReference>
<dbReference type="PANTHER" id="PTHR47843">
    <property type="entry name" value="BTB DOMAIN-CONTAINING PROTEIN-RELATED"/>
    <property type="match status" value="1"/>
</dbReference>
<gene>
    <name evidence="2" type="ORF">PG999_008580</name>
</gene>
<evidence type="ECO:0000313" key="2">
    <source>
        <dbReference type="EMBL" id="KAK8105221.1"/>
    </source>
</evidence>
<dbReference type="PANTHER" id="PTHR47843:SF2">
    <property type="entry name" value="BTB DOMAIN-CONTAINING PROTEIN"/>
    <property type="match status" value="1"/>
</dbReference>
<accession>A0AAW0QJ74</accession>
<dbReference type="SUPFAM" id="SSF54695">
    <property type="entry name" value="POZ domain"/>
    <property type="match status" value="1"/>
</dbReference>
<name>A0AAW0QJ74_9PEZI</name>
<dbReference type="InterPro" id="IPR000210">
    <property type="entry name" value="BTB/POZ_dom"/>
</dbReference>